<dbReference type="AlphaFoldDB" id="A0A9Q0ESB1"/>
<accession>A0A9Q0ESB1</accession>
<evidence type="ECO:0000313" key="2">
    <source>
        <dbReference type="Proteomes" id="UP001148018"/>
    </source>
</evidence>
<protein>
    <submittedName>
        <fullName evidence="1">Uncharacterized protein</fullName>
    </submittedName>
</protein>
<evidence type="ECO:0000313" key="1">
    <source>
        <dbReference type="EMBL" id="KAJ3612712.1"/>
    </source>
</evidence>
<proteinExistence type="predicted"/>
<reference evidence="1" key="1">
    <citation type="submission" date="2022-07" db="EMBL/GenBank/DDBJ databases">
        <title>Chromosome-level genome of Muraenolepis orangiensis.</title>
        <authorList>
            <person name="Kim J."/>
        </authorList>
    </citation>
    <scope>NUCLEOTIDE SEQUENCE</scope>
    <source>
        <strain evidence="1">KU_S4_2022</strain>
        <tissue evidence="1">Muscle</tissue>
    </source>
</reference>
<name>A0A9Q0ESB1_9TELE</name>
<comment type="caution">
    <text evidence="1">The sequence shown here is derived from an EMBL/GenBank/DDBJ whole genome shotgun (WGS) entry which is preliminary data.</text>
</comment>
<dbReference type="EMBL" id="JANIIK010000035">
    <property type="protein sequence ID" value="KAJ3612712.1"/>
    <property type="molecule type" value="Genomic_DNA"/>
</dbReference>
<keyword evidence="2" id="KW-1185">Reference proteome</keyword>
<gene>
    <name evidence="1" type="ORF">NHX12_018970</name>
</gene>
<dbReference type="Proteomes" id="UP001148018">
    <property type="component" value="Unassembled WGS sequence"/>
</dbReference>
<sequence length="99" mass="11110">MASLSMALGCSAEMAASAAVSWHDVSIHIDQWEEQLHSREQQGSLRPGVNTVWKLLHTVGPFPWPDMEQLALYPRPAGRNKNTSTTSDLLRVALRFYMD</sequence>
<organism evidence="1 2">
    <name type="scientific">Muraenolepis orangiensis</name>
    <name type="common">Patagonian moray cod</name>
    <dbReference type="NCBI Taxonomy" id="630683"/>
    <lineage>
        <taxon>Eukaryota</taxon>
        <taxon>Metazoa</taxon>
        <taxon>Chordata</taxon>
        <taxon>Craniata</taxon>
        <taxon>Vertebrata</taxon>
        <taxon>Euteleostomi</taxon>
        <taxon>Actinopterygii</taxon>
        <taxon>Neopterygii</taxon>
        <taxon>Teleostei</taxon>
        <taxon>Neoteleostei</taxon>
        <taxon>Acanthomorphata</taxon>
        <taxon>Zeiogadaria</taxon>
        <taxon>Gadariae</taxon>
        <taxon>Gadiformes</taxon>
        <taxon>Muraenolepidoidei</taxon>
        <taxon>Muraenolepididae</taxon>
        <taxon>Muraenolepis</taxon>
    </lineage>
</organism>